<dbReference type="PANTHER" id="PTHR12592:SF0">
    <property type="entry name" value="ATP-DEPENDENT (S)-NAD(P)H-HYDRATE DEHYDRATASE"/>
    <property type="match status" value="1"/>
</dbReference>
<evidence type="ECO:0000256" key="12">
    <source>
        <dbReference type="ARBA" id="ARBA00023239"/>
    </source>
</evidence>
<evidence type="ECO:0000256" key="1">
    <source>
        <dbReference type="ARBA" id="ARBA00000013"/>
    </source>
</evidence>
<dbReference type="KEGG" id="bhc:JFL75_14065"/>
<evidence type="ECO:0000256" key="7">
    <source>
        <dbReference type="ARBA" id="ARBA00022840"/>
    </source>
</evidence>
<keyword evidence="5 18" id="KW-0479">Metal-binding</keyword>
<dbReference type="GO" id="GO:0052856">
    <property type="term" value="F:NAD(P)HX epimerase activity"/>
    <property type="evidence" value="ECO:0007669"/>
    <property type="project" value="UniProtKB-EC"/>
</dbReference>
<keyword evidence="7 17" id="KW-0067">ATP-binding</keyword>
<reference evidence="21" key="1">
    <citation type="submission" date="2021-01" db="EMBL/GenBank/DDBJ databases">
        <title>Description of Breznakiella homolactica.</title>
        <authorList>
            <person name="Song Y."/>
            <person name="Brune A."/>
        </authorList>
    </citation>
    <scope>NUCLEOTIDE SEQUENCE</scope>
    <source>
        <strain evidence="21">RmG30</strain>
    </source>
</reference>
<keyword evidence="13" id="KW-0511">Multifunctional enzyme</keyword>
<proteinExistence type="inferred from homology"/>
<dbReference type="InterPro" id="IPR000631">
    <property type="entry name" value="CARKD"/>
</dbReference>
<evidence type="ECO:0000256" key="11">
    <source>
        <dbReference type="ARBA" id="ARBA00023235"/>
    </source>
</evidence>
<keyword evidence="22" id="KW-1185">Reference proteome</keyword>
<dbReference type="PIRSF" id="PIRSF017184">
    <property type="entry name" value="Nnr"/>
    <property type="match status" value="1"/>
</dbReference>
<dbReference type="InterPro" id="IPR029056">
    <property type="entry name" value="Ribokinase-like"/>
</dbReference>
<feature type="domain" description="YjeF C-terminal" evidence="19">
    <location>
        <begin position="243"/>
        <end position="520"/>
    </location>
</feature>
<feature type="binding site" evidence="17">
    <location>
        <position position="386"/>
    </location>
    <ligand>
        <name>(6S)-NADPHX</name>
        <dbReference type="ChEBI" id="CHEBI:64076"/>
    </ligand>
</feature>
<comment type="catalytic activity">
    <reaction evidence="15 17 18">
        <text>(6S)-NADHX + ADP = AMP + phosphate + NADH + H(+)</text>
        <dbReference type="Rhea" id="RHEA:32223"/>
        <dbReference type="ChEBI" id="CHEBI:15378"/>
        <dbReference type="ChEBI" id="CHEBI:43474"/>
        <dbReference type="ChEBI" id="CHEBI:57945"/>
        <dbReference type="ChEBI" id="CHEBI:64074"/>
        <dbReference type="ChEBI" id="CHEBI:456215"/>
        <dbReference type="ChEBI" id="CHEBI:456216"/>
        <dbReference type="EC" id="4.2.1.136"/>
    </reaction>
</comment>
<dbReference type="InterPro" id="IPR004443">
    <property type="entry name" value="YjeF_N_dom"/>
</dbReference>
<dbReference type="GO" id="GO:0005524">
    <property type="term" value="F:ATP binding"/>
    <property type="evidence" value="ECO:0007669"/>
    <property type="project" value="UniProtKB-UniRule"/>
</dbReference>
<organism evidence="21 22">
    <name type="scientific">Breznakiella homolactica</name>
    <dbReference type="NCBI Taxonomy" id="2798577"/>
    <lineage>
        <taxon>Bacteria</taxon>
        <taxon>Pseudomonadati</taxon>
        <taxon>Spirochaetota</taxon>
        <taxon>Spirochaetia</taxon>
        <taxon>Spirochaetales</taxon>
        <taxon>Breznakiellaceae</taxon>
        <taxon>Breznakiella</taxon>
    </lineage>
</organism>
<evidence type="ECO:0000256" key="3">
    <source>
        <dbReference type="ARBA" id="ARBA00006001"/>
    </source>
</evidence>
<evidence type="ECO:0000313" key="21">
    <source>
        <dbReference type="EMBL" id="QQO08060.1"/>
    </source>
</evidence>
<dbReference type="HAMAP" id="MF_01965">
    <property type="entry name" value="NADHX_dehydratase"/>
    <property type="match status" value="1"/>
</dbReference>
<dbReference type="EC" id="4.2.1.136" evidence="17"/>
<dbReference type="SUPFAM" id="SSF53613">
    <property type="entry name" value="Ribokinase-like"/>
    <property type="match status" value="1"/>
</dbReference>
<comment type="catalytic activity">
    <reaction evidence="16 17 18">
        <text>(6S)-NADPHX + ADP = AMP + phosphate + NADPH + H(+)</text>
        <dbReference type="Rhea" id="RHEA:32235"/>
        <dbReference type="ChEBI" id="CHEBI:15378"/>
        <dbReference type="ChEBI" id="CHEBI:43474"/>
        <dbReference type="ChEBI" id="CHEBI:57783"/>
        <dbReference type="ChEBI" id="CHEBI:64076"/>
        <dbReference type="ChEBI" id="CHEBI:456215"/>
        <dbReference type="ChEBI" id="CHEBI:456216"/>
        <dbReference type="EC" id="4.2.1.136"/>
    </reaction>
</comment>
<evidence type="ECO:0000259" key="20">
    <source>
        <dbReference type="PROSITE" id="PS51385"/>
    </source>
</evidence>
<comment type="subunit">
    <text evidence="17">Homotetramer.</text>
</comment>
<dbReference type="Proteomes" id="UP000595917">
    <property type="component" value="Chromosome"/>
</dbReference>
<sequence>MKPVPRGEILVSAEQAKALDREASSSWGLDPFALVEAAGRACAGVFAGTYPGLFLNPGLRIAVAAGSGNNGADAMVMLRALILNGHAAAENCSLVISRVPGETEHTPGSEAFRALRAMGAAWLPWDTRREDSGKALESADLIIDGIAGTGLRDRLRGDPLEMAGLINSLENSFVVSVDVPSGCGDTREADWPVIYASATLAVEPVKSCLYHPVSRTAAGHILPVTGIFPKELQESHGSTYLWDWDAAQKIIPPVNPDDYKYTRGTVEIRAGSQGSAGAARIAARGAQAAGAGLVRLLADRDLYPILASGSGGVMVDDGDTALSGDGRFTPDAMLLGPGWGTDDSRLPVLRRALDAESRGTALVLDADAITLSRDFEFHGSVILTPHAGELARYAGISKEEALASPGTILARLSREKKAVIIFKSHVTWISSPDGRLAAVDGMTPALAAGGSGDLLAGLCAGIAGRTAKRQPRGDLFSAAVAAAALLTAAGKAAAADSGFCDPLTIAEAAAKLAGAAWMGGVRGQRHG</sequence>
<keyword evidence="9 18" id="KW-0630">Potassium</keyword>
<evidence type="ECO:0000259" key="19">
    <source>
        <dbReference type="PROSITE" id="PS51383"/>
    </source>
</evidence>
<dbReference type="RefSeq" id="WP_215625366.1">
    <property type="nucleotide sequence ID" value="NZ_CP067089.2"/>
</dbReference>
<comment type="catalytic activity">
    <reaction evidence="2 18">
        <text>(6R)-NADPHX = (6S)-NADPHX</text>
        <dbReference type="Rhea" id="RHEA:32227"/>
        <dbReference type="ChEBI" id="CHEBI:64076"/>
        <dbReference type="ChEBI" id="CHEBI:64077"/>
        <dbReference type="EC" id="5.1.99.6"/>
    </reaction>
</comment>
<name>A0A7T8B9K8_9SPIR</name>
<dbReference type="PANTHER" id="PTHR12592">
    <property type="entry name" value="ATP-DEPENDENT (S)-NAD(P)H-HYDRATE DEHYDRATASE FAMILY MEMBER"/>
    <property type="match status" value="1"/>
</dbReference>
<feature type="binding site" evidence="17">
    <location>
        <position position="453"/>
    </location>
    <ligand>
        <name>(6S)-NADPHX</name>
        <dbReference type="ChEBI" id="CHEBI:64076"/>
    </ligand>
</feature>
<dbReference type="Pfam" id="PF01256">
    <property type="entry name" value="Carb_kinase"/>
    <property type="match status" value="1"/>
</dbReference>
<evidence type="ECO:0000313" key="22">
    <source>
        <dbReference type="Proteomes" id="UP000595917"/>
    </source>
</evidence>
<keyword evidence="12 17" id="KW-0456">Lyase</keyword>
<dbReference type="Gene3D" id="3.40.50.10260">
    <property type="entry name" value="YjeF N-terminal domain"/>
    <property type="match status" value="1"/>
</dbReference>
<comment type="cofactor">
    <cofactor evidence="17">
        <name>Mg(2+)</name>
        <dbReference type="ChEBI" id="CHEBI:18420"/>
    </cofactor>
</comment>
<evidence type="ECO:0000256" key="9">
    <source>
        <dbReference type="ARBA" id="ARBA00022958"/>
    </source>
</evidence>
<feature type="binding site" evidence="17">
    <location>
        <position position="452"/>
    </location>
    <ligand>
        <name>AMP</name>
        <dbReference type="ChEBI" id="CHEBI:456215"/>
    </ligand>
</feature>
<dbReference type="AlphaFoldDB" id="A0A7T8B9K8"/>
<evidence type="ECO:0000256" key="2">
    <source>
        <dbReference type="ARBA" id="ARBA00000909"/>
    </source>
</evidence>
<comment type="similarity">
    <text evidence="3 18">In the N-terminal section; belongs to the NnrE/AIBP family.</text>
</comment>
<comment type="similarity">
    <text evidence="17">Belongs to the NnrD/CARKD family.</text>
</comment>
<feature type="binding site" evidence="17">
    <location>
        <position position="278"/>
    </location>
    <ligand>
        <name>(6S)-NADPHX</name>
        <dbReference type="ChEBI" id="CHEBI:64076"/>
    </ligand>
</feature>
<dbReference type="PROSITE" id="PS51385">
    <property type="entry name" value="YJEF_N"/>
    <property type="match status" value="1"/>
</dbReference>
<dbReference type="GO" id="GO:0046496">
    <property type="term" value="P:nicotinamide nucleotide metabolic process"/>
    <property type="evidence" value="ECO:0007669"/>
    <property type="project" value="UniProtKB-UniRule"/>
</dbReference>
<dbReference type="SUPFAM" id="SSF64153">
    <property type="entry name" value="YjeF N-terminal domain-like"/>
    <property type="match status" value="1"/>
</dbReference>
<dbReference type="PROSITE" id="PS51383">
    <property type="entry name" value="YJEF_C_3"/>
    <property type="match status" value="1"/>
</dbReference>
<feature type="binding site" evidence="17">
    <location>
        <position position="338"/>
    </location>
    <ligand>
        <name>(6S)-NADPHX</name>
        <dbReference type="ChEBI" id="CHEBI:64076"/>
    </ligand>
</feature>
<keyword evidence="11 18" id="KW-0413">Isomerase</keyword>
<dbReference type="Gene3D" id="3.40.1190.20">
    <property type="match status" value="1"/>
</dbReference>
<keyword evidence="6 17" id="KW-0547">Nucleotide-binding</keyword>
<dbReference type="CDD" id="cd01171">
    <property type="entry name" value="YXKO-related"/>
    <property type="match status" value="1"/>
</dbReference>
<dbReference type="GO" id="GO:0110051">
    <property type="term" value="P:metabolite repair"/>
    <property type="evidence" value="ECO:0007669"/>
    <property type="project" value="TreeGrafter"/>
</dbReference>
<keyword evidence="10 17" id="KW-0520">NAD</keyword>
<evidence type="ECO:0000256" key="5">
    <source>
        <dbReference type="ARBA" id="ARBA00022723"/>
    </source>
</evidence>
<dbReference type="Pfam" id="PF03853">
    <property type="entry name" value="YjeF_N"/>
    <property type="match status" value="1"/>
</dbReference>
<evidence type="ECO:0000256" key="15">
    <source>
        <dbReference type="ARBA" id="ARBA00048238"/>
    </source>
</evidence>
<evidence type="ECO:0000256" key="14">
    <source>
        <dbReference type="ARBA" id="ARBA00025153"/>
    </source>
</evidence>
<evidence type="ECO:0000256" key="4">
    <source>
        <dbReference type="ARBA" id="ARBA00009524"/>
    </source>
</evidence>
<dbReference type="EMBL" id="CP067089">
    <property type="protein sequence ID" value="QQO08060.1"/>
    <property type="molecule type" value="Genomic_DNA"/>
</dbReference>
<keyword evidence="8 17" id="KW-0521">NADP</keyword>
<evidence type="ECO:0000256" key="13">
    <source>
        <dbReference type="ARBA" id="ARBA00023268"/>
    </source>
</evidence>
<evidence type="ECO:0000256" key="17">
    <source>
        <dbReference type="HAMAP-Rule" id="MF_01965"/>
    </source>
</evidence>
<protein>
    <recommendedName>
        <fullName evidence="17">ADP-dependent (S)-NAD(P)H-hydrate dehydratase</fullName>
        <ecNumber evidence="17">4.2.1.136</ecNumber>
    </recommendedName>
    <alternativeName>
        <fullName evidence="17">ADP-dependent NAD(P)HX dehydratase</fullName>
    </alternativeName>
</protein>
<dbReference type="InterPro" id="IPR030677">
    <property type="entry name" value="Nnr"/>
</dbReference>
<evidence type="ECO:0000256" key="6">
    <source>
        <dbReference type="ARBA" id="ARBA00022741"/>
    </source>
</evidence>
<comment type="similarity">
    <text evidence="4 18">In the C-terminal section; belongs to the NnrD/CARKD family.</text>
</comment>
<evidence type="ECO:0000256" key="8">
    <source>
        <dbReference type="ARBA" id="ARBA00022857"/>
    </source>
</evidence>
<dbReference type="InterPro" id="IPR036652">
    <property type="entry name" value="YjeF_N_dom_sf"/>
</dbReference>
<accession>A0A7T8B9K8</accession>
<gene>
    <name evidence="17" type="primary">nnrD</name>
    <name evidence="21" type="ORF">JFL75_14065</name>
</gene>
<evidence type="ECO:0000256" key="18">
    <source>
        <dbReference type="PIRNR" id="PIRNR017184"/>
    </source>
</evidence>
<comment type="catalytic activity">
    <reaction evidence="1 18">
        <text>(6R)-NADHX = (6S)-NADHX</text>
        <dbReference type="Rhea" id="RHEA:32215"/>
        <dbReference type="ChEBI" id="CHEBI:64074"/>
        <dbReference type="ChEBI" id="CHEBI:64075"/>
        <dbReference type="EC" id="5.1.99.6"/>
    </reaction>
</comment>
<evidence type="ECO:0000256" key="10">
    <source>
        <dbReference type="ARBA" id="ARBA00023027"/>
    </source>
</evidence>
<dbReference type="GO" id="GO:0046872">
    <property type="term" value="F:metal ion binding"/>
    <property type="evidence" value="ECO:0007669"/>
    <property type="project" value="UniProtKB-UniRule"/>
</dbReference>
<comment type="cofactor">
    <cofactor evidence="18">
        <name>K(+)</name>
        <dbReference type="ChEBI" id="CHEBI:29103"/>
    </cofactor>
    <text evidence="18">Binds 1 potassium ion per subunit.</text>
</comment>
<dbReference type="GO" id="GO:0052855">
    <property type="term" value="F:ADP-dependent NAD(P)H-hydrate dehydratase activity"/>
    <property type="evidence" value="ECO:0007669"/>
    <property type="project" value="UniProtKB-UniRule"/>
</dbReference>
<comment type="function">
    <text evidence="14 18">Bifunctional enzyme that catalyzes the epimerization of the S- and R-forms of NAD(P)HX and the dehydration of the S-form of NAD(P)HX at the expense of ADP, which is converted to AMP. This allows the repair of both epimers of NAD(P)HX, a damaged form of NAD(P)H that is a result of enzymatic or heat-dependent hydration.</text>
</comment>
<evidence type="ECO:0000256" key="16">
    <source>
        <dbReference type="ARBA" id="ARBA00049209"/>
    </source>
</evidence>
<feature type="domain" description="YjeF N-terminal" evidence="20">
    <location>
        <begin position="16"/>
        <end position="234"/>
    </location>
</feature>
<comment type="function">
    <text evidence="17">Catalyzes the dehydration of the S-form of NAD(P)HX at the expense of ADP, which is converted to AMP. Together with NAD(P)HX epimerase, which catalyzes the epimerization of the S- and R-forms, the enzyme allows the repair of both epimers of NAD(P)HX, a damaged form of NAD(P)H that is a result of enzymatic or heat-dependent hydration.</text>
</comment>
<feature type="binding site" evidence="17">
    <location>
        <begin position="423"/>
        <end position="427"/>
    </location>
    <ligand>
        <name>AMP</name>
        <dbReference type="ChEBI" id="CHEBI:456215"/>
    </ligand>
</feature>